<evidence type="ECO:0000256" key="2">
    <source>
        <dbReference type="ARBA" id="ARBA00022452"/>
    </source>
</evidence>
<evidence type="ECO:0000313" key="12">
    <source>
        <dbReference type="Proteomes" id="UP000190092"/>
    </source>
</evidence>
<dbReference type="InterPro" id="IPR034746">
    <property type="entry name" value="POTRA"/>
</dbReference>
<dbReference type="OrthoDB" id="9803054at2"/>
<comment type="function">
    <text evidence="8">Part of the outer membrane protein assembly complex, which is involved in assembly and insertion of beta-barrel proteins into the outer membrane.</text>
</comment>
<evidence type="ECO:0000256" key="5">
    <source>
        <dbReference type="ARBA" id="ARBA00022737"/>
    </source>
</evidence>
<dbReference type="AlphaFoldDB" id="A0A1T4SPL0"/>
<dbReference type="Gene3D" id="3.10.20.310">
    <property type="entry name" value="membrane protein fhac"/>
    <property type="match status" value="5"/>
</dbReference>
<evidence type="ECO:0000256" key="1">
    <source>
        <dbReference type="ARBA" id="ARBA00004370"/>
    </source>
</evidence>
<sequence length="744" mass="81903">MPAVAQRATGGAGTMISAVQIQGNVRAEPETIRSYLQLKEGQPYDPAAADRSLKALFSTGLFSDVSIDMQGSTMVVKVSENPTINRVAFEGNRKIEDDKLRDEIQSKARTVFTRARVQADVDRLLSIYRRSGRYNAVVDPKIIKLEQGRVDLVFEINEGDVTGIKRISFVGNKAFGDGTLRGKIRTVESAWWRFLSSDDRFDPDRLNLDREMLRKFYLSEGYADFRVESAIAELAPDRDGFFITFTINEGERYKFGKIDVATRFQGLDVDTLKSYVTMNEGDWYDAGEVDKTVTALSDAVGSLGYAFVDVRPNMRRNRETHTIDITFDIQEGPRVYVERIDISGNTRTLDKVIRREFRLAEGDAFSTAKVRRSEQRLRNLGFFEKVDISAAPGSAPDKTNLQVNVTEQSTGEISFGAGYSTSGGIMGTVSVQERNLVGTGDTLRLSLSLGTTATSIDLGFTNPYFMDLPIAVGFDIFDTTNNRQSTSSYSDWSVGFSLNAGWAYTEHTTQTVRYTLRQTSIYNVPYYASAEVLAQAGSSITSEISETLSWDTRDQRLNPTKGWLLRNTIAVAGLGGDNYYFRVTADGAIYQQIVEDVVASLSGSAGLIAPFNNTTLRLNNRFYLGGDSLPGWAVGGAGPRDGNTADSLGGKYFYAGMGELSFPVGFPKEIGIVGKAFVDAGSLWGGISQSGVSLLDSSLMRVGTGFGLQWSSPFGPIRVDYTFPLVKEPYDKIQNIRVSFGAKF</sequence>
<evidence type="ECO:0000256" key="9">
    <source>
        <dbReference type="NCBIfam" id="TIGR03303"/>
    </source>
</evidence>
<comment type="subunit">
    <text evidence="8">Part of the Bam complex.</text>
</comment>
<keyword evidence="4 8" id="KW-0732">Signal</keyword>
<dbReference type="EMBL" id="FUWJ01000009">
    <property type="protein sequence ID" value="SKA30200.1"/>
    <property type="molecule type" value="Genomic_DNA"/>
</dbReference>
<name>A0A1T4SPL0_9HYPH</name>
<reference evidence="12" key="1">
    <citation type="submission" date="2017-02" db="EMBL/GenBank/DDBJ databases">
        <authorList>
            <person name="Varghese N."/>
            <person name="Submissions S."/>
        </authorList>
    </citation>
    <scope>NUCLEOTIDE SEQUENCE [LARGE SCALE GENOMIC DNA]</scope>
    <source>
        <strain evidence="12">ATCC 27094</strain>
    </source>
</reference>
<dbReference type="GO" id="GO:0051205">
    <property type="term" value="P:protein insertion into membrane"/>
    <property type="evidence" value="ECO:0007669"/>
    <property type="project" value="UniProtKB-UniRule"/>
</dbReference>
<dbReference type="HAMAP" id="MF_01430">
    <property type="entry name" value="OM_assembly_BamA"/>
    <property type="match status" value="1"/>
</dbReference>
<evidence type="ECO:0000256" key="3">
    <source>
        <dbReference type="ARBA" id="ARBA00022692"/>
    </source>
</evidence>
<dbReference type="InterPro" id="IPR000184">
    <property type="entry name" value="Bac_surfAg_D15"/>
</dbReference>
<dbReference type="PIRSF" id="PIRSF006076">
    <property type="entry name" value="OM_assembly_OMP85"/>
    <property type="match status" value="1"/>
</dbReference>
<dbReference type="Pfam" id="PF01103">
    <property type="entry name" value="Omp85"/>
    <property type="match status" value="1"/>
</dbReference>
<feature type="domain" description="POTRA" evidence="10">
    <location>
        <begin position="82"/>
        <end position="159"/>
    </location>
</feature>
<dbReference type="GO" id="GO:0043165">
    <property type="term" value="P:Gram-negative-bacterium-type cell outer membrane assembly"/>
    <property type="evidence" value="ECO:0007669"/>
    <property type="project" value="UniProtKB-UniRule"/>
</dbReference>
<evidence type="ECO:0000256" key="7">
    <source>
        <dbReference type="ARBA" id="ARBA00023237"/>
    </source>
</evidence>
<keyword evidence="3 8" id="KW-0812">Transmembrane</keyword>
<dbReference type="InterPro" id="IPR010827">
    <property type="entry name" value="BamA/TamA_POTRA"/>
</dbReference>
<keyword evidence="7 8" id="KW-0998">Cell outer membrane</keyword>
<proteinExistence type="inferred from homology"/>
<keyword evidence="6 8" id="KW-0472">Membrane</keyword>
<dbReference type="RefSeq" id="WP_085936836.1">
    <property type="nucleotide sequence ID" value="NZ_FUWJ01000009.1"/>
</dbReference>
<organism evidence="11 12">
    <name type="scientific">Enhydrobacter aerosaccus</name>
    <dbReference type="NCBI Taxonomy" id="225324"/>
    <lineage>
        <taxon>Bacteria</taxon>
        <taxon>Pseudomonadati</taxon>
        <taxon>Pseudomonadota</taxon>
        <taxon>Alphaproteobacteria</taxon>
        <taxon>Hyphomicrobiales</taxon>
        <taxon>Enhydrobacter</taxon>
    </lineage>
</organism>
<dbReference type="InterPro" id="IPR039910">
    <property type="entry name" value="D15-like"/>
</dbReference>
<comment type="similarity">
    <text evidence="8">Belongs to the BamA family.</text>
</comment>
<accession>A0A1T4SPL0</accession>
<keyword evidence="5 8" id="KW-0677">Repeat</keyword>
<dbReference type="InterPro" id="IPR023707">
    <property type="entry name" value="OM_assembly_BamA"/>
</dbReference>
<evidence type="ECO:0000256" key="8">
    <source>
        <dbReference type="HAMAP-Rule" id="MF_01430"/>
    </source>
</evidence>
<comment type="subcellular location">
    <subcellularLocation>
        <location evidence="8">Cell outer membrane</location>
    </subcellularLocation>
    <subcellularLocation>
        <location evidence="1">Membrane</location>
    </subcellularLocation>
</comment>
<gene>
    <name evidence="8" type="primary">bamA</name>
    <name evidence="11" type="ORF">SAMN02745126_04905</name>
</gene>
<evidence type="ECO:0000256" key="6">
    <source>
        <dbReference type="ARBA" id="ARBA00023136"/>
    </source>
</evidence>
<keyword evidence="12" id="KW-1185">Reference proteome</keyword>
<evidence type="ECO:0000313" key="11">
    <source>
        <dbReference type="EMBL" id="SKA30200.1"/>
    </source>
</evidence>
<feature type="domain" description="POTRA" evidence="10">
    <location>
        <begin position="14"/>
        <end position="81"/>
    </location>
</feature>
<dbReference type="PANTHER" id="PTHR12815">
    <property type="entry name" value="SORTING AND ASSEMBLY MACHINERY SAMM50 PROTEIN FAMILY MEMBER"/>
    <property type="match status" value="1"/>
</dbReference>
<evidence type="ECO:0000256" key="4">
    <source>
        <dbReference type="ARBA" id="ARBA00022729"/>
    </source>
</evidence>
<feature type="domain" description="POTRA" evidence="10">
    <location>
        <begin position="335"/>
        <end position="408"/>
    </location>
</feature>
<dbReference type="PANTHER" id="PTHR12815:SF23">
    <property type="entry name" value="OUTER MEMBRANE PROTEIN ASSEMBLY FACTOR BAMA"/>
    <property type="match status" value="1"/>
</dbReference>
<keyword evidence="2 8" id="KW-1134">Transmembrane beta strand</keyword>
<evidence type="ECO:0000259" key="10">
    <source>
        <dbReference type="PROSITE" id="PS51779"/>
    </source>
</evidence>
<protein>
    <recommendedName>
        <fullName evidence="8 9">Outer membrane protein assembly factor BamA</fullName>
    </recommendedName>
</protein>
<dbReference type="Proteomes" id="UP000190092">
    <property type="component" value="Unassembled WGS sequence"/>
</dbReference>
<dbReference type="Pfam" id="PF07244">
    <property type="entry name" value="POTRA"/>
    <property type="match status" value="5"/>
</dbReference>
<dbReference type="GO" id="GO:0009279">
    <property type="term" value="C:cell outer membrane"/>
    <property type="evidence" value="ECO:0007669"/>
    <property type="project" value="UniProtKB-SubCell"/>
</dbReference>
<dbReference type="PROSITE" id="PS51779">
    <property type="entry name" value="POTRA"/>
    <property type="match status" value="3"/>
</dbReference>
<dbReference type="STRING" id="225324.SAMN02745126_04905"/>
<dbReference type="NCBIfam" id="TIGR03303">
    <property type="entry name" value="OM_YaeT"/>
    <property type="match status" value="1"/>
</dbReference>
<dbReference type="Gene3D" id="2.40.160.50">
    <property type="entry name" value="membrane protein fhac: a member of the omp85/tpsb transporter family"/>
    <property type="match status" value="1"/>
</dbReference>